<dbReference type="Pfam" id="PF13041">
    <property type="entry name" value="PPR_2"/>
    <property type="match status" value="3"/>
</dbReference>
<organism evidence="4 5">
    <name type="scientific">Ananas comosus</name>
    <name type="common">Pineapple</name>
    <name type="synonym">Ananas ananas</name>
    <dbReference type="NCBI Taxonomy" id="4615"/>
    <lineage>
        <taxon>Eukaryota</taxon>
        <taxon>Viridiplantae</taxon>
        <taxon>Streptophyta</taxon>
        <taxon>Embryophyta</taxon>
        <taxon>Tracheophyta</taxon>
        <taxon>Spermatophyta</taxon>
        <taxon>Magnoliopsida</taxon>
        <taxon>Liliopsida</taxon>
        <taxon>Poales</taxon>
        <taxon>Bromeliaceae</taxon>
        <taxon>Bromelioideae</taxon>
        <taxon>Ananas</taxon>
    </lineage>
</organism>
<dbReference type="GeneID" id="109712413"/>
<dbReference type="PROSITE" id="PS51375">
    <property type="entry name" value="PPR"/>
    <property type="match status" value="6"/>
</dbReference>
<feature type="repeat" description="PPR" evidence="3">
    <location>
        <begin position="378"/>
        <end position="412"/>
    </location>
</feature>
<dbReference type="NCBIfam" id="TIGR00756">
    <property type="entry name" value="PPR"/>
    <property type="match status" value="8"/>
</dbReference>
<dbReference type="FunFam" id="1.25.40.10:FF:000378">
    <property type="entry name" value="Pentatricopeptide repeat-containing protein mitochondrial"/>
    <property type="match status" value="1"/>
</dbReference>
<gene>
    <name evidence="5" type="primary">LOC109712413</name>
</gene>
<dbReference type="SUPFAM" id="SSF48452">
    <property type="entry name" value="TPR-like"/>
    <property type="match status" value="1"/>
</dbReference>
<feature type="repeat" description="PPR" evidence="3">
    <location>
        <begin position="184"/>
        <end position="214"/>
    </location>
</feature>
<dbReference type="FunFam" id="1.25.40.10:FF:000941">
    <property type="entry name" value="Pentatricopeptide repeat-containing protein At5g15300"/>
    <property type="match status" value="1"/>
</dbReference>
<evidence type="ECO:0000313" key="4">
    <source>
        <dbReference type="Proteomes" id="UP000515123"/>
    </source>
</evidence>
<dbReference type="Pfam" id="PF20431">
    <property type="entry name" value="E_motif"/>
    <property type="match status" value="1"/>
</dbReference>
<feature type="repeat" description="PPR" evidence="3">
    <location>
        <begin position="277"/>
        <end position="311"/>
    </location>
</feature>
<dbReference type="InterPro" id="IPR046848">
    <property type="entry name" value="E_motif"/>
</dbReference>
<dbReference type="Gramene" id="Aco004875.1.mrna1">
    <property type="protein sequence ID" value="Aco004875.1.mrna1.cds1"/>
    <property type="gene ID" value="Aco004875.1.path1"/>
</dbReference>
<dbReference type="PANTHER" id="PTHR47926">
    <property type="entry name" value="PENTATRICOPEPTIDE REPEAT-CONTAINING PROTEIN"/>
    <property type="match status" value="1"/>
</dbReference>
<dbReference type="GO" id="GO:0009451">
    <property type="term" value="P:RNA modification"/>
    <property type="evidence" value="ECO:0007669"/>
    <property type="project" value="InterPro"/>
</dbReference>
<feature type="repeat" description="PPR" evidence="3">
    <location>
        <begin position="80"/>
        <end position="115"/>
    </location>
</feature>
<keyword evidence="2" id="KW-0809">Transit peptide</keyword>
<dbReference type="Pfam" id="PF01535">
    <property type="entry name" value="PPR"/>
    <property type="match status" value="3"/>
</dbReference>
<dbReference type="FunFam" id="1.25.40.10:FF:000344">
    <property type="entry name" value="Pentatricopeptide repeat-containing protein"/>
    <property type="match status" value="1"/>
</dbReference>
<keyword evidence="1" id="KW-0677">Repeat</keyword>
<protein>
    <submittedName>
        <fullName evidence="5">Pentatricopeptide repeat-containing protein At3g29230</fullName>
    </submittedName>
</protein>
<dbReference type="AlphaFoldDB" id="A0A6P5F7H8"/>
<dbReference type="OrthoDB" id="185373at2759"/>
<dbReference type="Gene3D" id="1.25.40.10">
    <property type="entry name" value="Tetratricopeptide repeat domain"/>
    <property type="match status" value="5"/>
</dbReference>
<dbReference type="Proteomes" id="UP000515123">
    <property type="component" value="Linkage group 7"/>
</dbReference>
<evidence type="ECO:0000256" key="1">
    <source>
        <dbReference type="ARBA" id="ARBA00022737"/>
    </source>
</evidence>
<reference evidence="4" key="1">
    <citation type="journal article" date="2015" name="Nat. Genet.">
        <title>The pineapple genome and the evolution of CAM photosynthesis.</title>
        <authorList>
            <person name="Ming R."/>
            <person name="VanBuren R."/>
            <person name="Wai C.M."/>
            <person name="Tang H."/>
            <person name="Schatz M.C."/>
            <person name="Bowers J.E."/>
            <person name="Lyons E."/>
            <person name="Wang M.L."/>
            <person name="Chen J."/>
            <person name="Biggers E."/>
            <person name="Zhang J."/>
            <person name="Huang L."/>
            <person name="Zhang L."/>
            <person name="Miao W."/>
            <person name="Zhang J."/>
            <person name="Ye Z."/>
            <person name="Miao C."/>
            <person name="Lin Z."/>
            <person name="Wang H."/>
            <person name="Zhou H."/>
            <person name="Yim W.C."/>
            <person name="Priest H.D."/>
            <person name="Zheng C."/>
            <person name="Woodhouse M."/>
            <person name="Edger P.P."/>
            <person name="Guyot R."/>
            <person name="Guo H.B."/>
            <person name="Guo H."/>
            <person name="Zheng G."/>
            <person name="Singh R."/>
            <person name="Sharma A."/>
            <person name="Min X."/>
            <person name="Zheng Y."/>
            <person name="Lee H."/>
            <person name="Gurtowski J."/>
            <person name="Sedlazeck F.J."/>
            <person name="Harkess A."/>
            <person name="McKain M.R."/>
            <person name="Liao Z."/>
            <person name="Fang J."/>
            <person name="Liu J."/>
            <person name="Zhang X."/>
            <person name="Zhang Q."/>
            <person name="Hu W."/>
            <person name="Qin Y."/>
            <person name="Wang K."/>
            <person name="Chen L.Y."/>
            <person name="Shirley N."/>
            <person name="Lin Y.R."/>
            <person name="Liu L.Y."/>
            <person name="Hernandez A.G."/>
            <person name="Wright C.L."/>
            <person name="Bulone V."/>
            <person name="Tuskan G.A."/>
            <person name="Heath K."/>
            <person name="Zee F."/>
            <person name="Moore P.H."/>
            <person name="Sunkar R."/>
            <person name="Leebens-Mack J.H."/>
            <person name="Mockler T."/>
            <person name="Bennetzen J.L."/>
            <person name="Freeling M."/>
            <person name="Sankoff D."/>
            <person name="Paterson A.H."/>
            <person name="Zhu X."/>
            <person name="Yang X."/>
            <person name="Smith J.A."/>
            <person name="Cushman J.C."/>
            <person name="Paull R.E."/>
            <person name="Yu Q."/>
        </authorList>
    </citation>
    <scope>NUCLEOTIDE SEQUENCE [LARGE SCALE GENOMIC DNA]</scope>
    <source>
        <strain evidence="4">cv. F153</strain>
    </source>
</reference>
<dbReference type="InterPro" id="IPR002885">
    <property type="entry name" value="PPR_rpt"/>
</dbReference>
<dbReference type="InterPro" id="IPR046960">
    <property type="entry name" value="PPR_At4g14850-like_plant"/>
</dbReference>
<evidence type="ECO:0000256" key="2">
    <source>
        <dbReference type="ARBA" id="ARBA00022946"/>
    </source>
</evidence>
<evidence type="ECO:0000256" key="3">
    <source>
        <dbReference type="PROSITE-ProRule" id="PRU00708"/>
    </source>
</evidence>
<sequence length="600" mass="66870">MLAPTTRAPRWTSQRRVLELHLSELHKCGDLDRLKQIQAQVYKSHLHRDPFVVPKLVSAYSLCGRLPGALSAFHQVPSPNTLLYNTLIRACAHGSRSRSLAFDAFFDMRRSEVFPDNFTYPFLLKACLGPSALSQVEMVHAHVVKLGFLCDIFVPNALIDAYSKNGGLGLVAAKKMFDGMPERDTVSWNTVIAGLVRAGDVKEARQMFDRMPERDTVTWNTLLDAHAKAGEMDEAFELFERMPERNVVSWSSVVSGYCKKGDMEMARLLFDKMPTKNLVSWTIMISGYAEKGLAKEALSLFDQMENSGLEPDVATIVSILAACAESGLLALGKRITSYVGRNKLMRTTHVCNSLIDMYAKCGCLDIACDLFEGMVERDLVSWNSMLQGFAMHGHGEKALDIFFRMKREGIRPDGVTFLGVLCACTHVGFIEEARKYFASMERDYGIVPQIEHYGCMIDLLGRGGLLKEAFDLTKSMPWEPNAIIWGSLLGACRVHNNVEFAEEAVNELIKVEPSDAGNYAILSNIYAAAGRWDGMSKARVQMKGTGAQKPAGSSWIELGDVVHEFTVGDRTHPESDRIFMMLDRIGEHLKKAGYFPRAYS</sequence>
<dbReference type="PANTHER" id="PTHR47926:SF413">
    <property type="entry name" value="REPEAT (TPR)-LIKE SUPERFAMILY PROTEIN, PUTATIVE-RELATED"/>
    <property type="match status" value="1"/>
</dbReference>
<proteinExistence type="predicted"/>
<accession>A0A6P5F7H8</accession>
<dbReference type="RefSeq" id="XP_020091557.1">
    <property type="nucleotide sequence ID" value="XM_020235968.1"/>
</dbReference>
<feature type="repeat" description="PPR" evidence="3">
    <location>
        <begin position="347"/>
        <end position="377"/>
    </location>
</feature>
<keyword evidence="4" id="KW-1185">Reference proteome</keyword>
<dbReference type="GO" id="GO:0003723">
    <property type="term" value="F:RNA binding"/>
    <property type="evidence" value="ECO:0007669"/>
    <property type="project" value="InterPro"/>
</dbReference>
<name>A0A6P5F7H8_ANACO</name>
<evidence type="ECO:0000313" key="5">
    <source>
        <dbReference type="RefSeq" id="XP_020091557.1"/>
    </source>
</evidence>
<feature type="repeat" description="PPR" evidence="3">
    <location>
        <begin position="215"/>
        <end position="249"/>
    </location>
</feature>
<reference evidence="5" key="2">
    <citation type="submission" date="2025-08" db="UniProtKB">
        <authorList>
            <consortium name="RefSeq"/>
        </authorList>
    </citation>
    <scope>IDENTIFICATION</scope>
    <source>
        <tissue evidence="5">Leaf</tissue>
    </source>
</reference>
<dbReference type="InterPro" id="IPR011990">
    <property type="entry name" value="TPR-like_helical_dom_sf"/>
</dbReference>